<dbReference type="GO" id="GO:0046920">
    <property type="term" value="F:alpha-(1-&gt;3)-fucosyltransferase activity"/>
    <property type="evidence" value="ECO:0007669"/>
    <property type="project" value="TreeGrafter"/>
</dbReference>
<comment type="subcellular location">
    <subcellularLocation>
        <location evidence="12">Golgi apparatus</location>
        <location evidence="12">Golgi stack membrane</location>
        <topology evidence="12">Single-pass type II membrane protein</topology>
    </subcellularLocation>
    <subcellularLocation>
        <location evidence="1">Membrane</location>
        <topology evidence="1">Single-pass membrane protein</topology>
    </subcellularLocation>
</comment>
<feature type="domain" description="Fucosyltransferase C-terminal" evidence="13">
    <location>
        <begin position="168"/>
        <end position="334"/>
    </location>
</feature>
<evidence type="ECO:0000256" key="9">
    <source>
        <dbReference type="ARBA" id="ARBA00023136"/>
    </source>
</evidence>
<dbReference type="OrthoDB" id="427096at2759"/>
<comment type="pathway">
    <text evidence="2">Protein modification; protein glycosylation.</text>
</comment>
<protein>
    <recommendedName>
        <fullName evidence="12">Fucosyltransferase</fullName>
        <ecNumber evidence="12">2.4.1.-</ecNumber>
    </recommendedName>
</protein>
<dbReference type="AlphaFoldDB" id="A0A2D0T225"/>
<keyword evidence="12" id="KW-0333">Golgi apparatus</keyword>
<dbReference type="GeneID" id="108279326"/>
<dbReference type="EC" id="2.4.1.-" evidence="12"/>
<dbReference type="PANTHER" id="PTHR11929">
    <property type="entry name" value="ALPHA- 1,3 -FUCOSYLTRANSFERASE"/>
    <property type="match status" value="1"/>
</dbReference>
<dbReference type="InterPro" id="IPR055270">
    <property type="entry name" value="Glyco_tran_10_C"/>
</dbReference>
<dbReference type="Pfam" id="PF17039">
    <property type="entry name" value="Glyco_tran_10_N"/>
    <property type="match status" value="1"/>
</dbReference>
<feature type="domain" description="Fucosyltransferase N-terminal" evidence="14">
    <location>
        <begin position="40"/>
        <end position="150"/>
    </location>
</feature>
<keyword evidence="4 12" id="KW-0328">Glycosyltransferase</keyword>
<dbReference type="InterPro" id="IPR001503">
    <property type="entry name" value="Glyco_trans_10"/>
</dbReference>
<evidence type="ECO:0000256" key="7">
    <source>
        <dbReference type="ARBA" id="ARBA00022968"/>
    </source>
</evidence>
<dbReference type="FunFam" id="3.40.50.11660:FF:000001">
    <property type="entry name" value="alpha-(1,3)-fucosyltransferase 9"/>
    <property type="match status" value="1"/>
</dbReference>
<dbReference type="STRING" id="7998.ENSIPUP00000012877"/>
<keyword evidence="9" id="KW-0472">Membrane</keyword>
<evidence type="ECO:0000256" key="12">
    <source>
        <dbReference type="RuleBase" id="RU003832"/>
    </source>
</evidence>
<dbReference type="InterPro" id="IPR031481">
    <property type="entry name" value="Glyco_tran_10_N"/>
</dbReference>
<dbReference type="KEGG" id="ipu:108279326"/>
<dbReference type="Gene3D" id="3.40.50.11660">
    <property type="entry name" value="Glycosyl transferase family 10, C-terminal domain"/>
    <property type="match status" value="1"/>
</dbReference>
<dbReference type="GO" id="GO:0032580">
    <property type="term" value="C:Golgi cisterna membrane"/>
    <property type="evidence" value="ECO:0007669"/>
    <property type="project" value="UniProtKB-SubCell"/>
</dbReference>
<keyword evidence="15" id="KW-1185">Reference proteome</keyword>
<keyword evidence="6 12" id="KW-0812">Transmembrane</keyword>
<proteinExistence type="inferred from homology"/>
<evidence type="ECO:0000256" key="4">
    <source>
        <dbReference type="ARBA" id="ARBA00022676"/>
    </source>
</evidence>
<sequence>MMVNLRLNKKNFLLVVGLGCVFVSLQKMPRFHLRGSGKKTTVTILLWYWPYQIPYNLEGDTCLKNYNISGCRLVDNRASYSDADIVVFHHHDLKIRGQTLPLHLPRPVRQRWLWVSLEAPQNNGNLNQYARIFNLTMSYHPGADVTVPYGEIKEKDGDTATDDFVMPKNKTHLVCWVVTNYKNHHRRASVYQQLNKILPVQVYGRAMGKPVNQRALLPTISRCYFYLAFENSESPHYITEKLWRNSFMAGTVPVVLGPPRSHYEAVAPPHSFIHVDDFDSLANLATFLKELAGDTKRYRSYFSWHQNYTVKLYTDWRERLCKICQVYDKLPYHKIHHKLPIDD</sequence>
<keyword evidence="8" id="KW-1133">Transmembrane helix</keyword>
<dbReference type="InterPro" id="IPR038577">
    <property type="entry name" value="GT10-like_C_sf"/>
</dbReference>
<dbReference type="UniPathway" id="UPA00378"/>
<evidence type="ECO:0000256" key="2">
    <source>
        <dbReference type="ARBA" id="ARBA00004922"/>
    </source>
</evidence>
<organism evidence="15 16">
    <name type="scientific">Ictalurus punctatus</name>
    <name type="common">Channel catfish</name>
    <name type="synonym">Silurus punctatus</name>
    <dbReference type="NCBI Taxonomy" id="7998"/>
    <lineage>
        <taxon>Eukaryota</taxon>
        <taxon>Metazoa</taxon>
        <taxon>Chordata</taxon>
        <taxon>Craniata</taxon>
        <taxon>Vertebrata</taxon>
        <taxon>Euteleostomi</taxon>
        <taxon>Actinopterygii</taxon>
        <taxon>Neopterygii</taxon>
        <taxon>Teleostei</taxon>
        <taxon>Ostariophysi</taxon>
        <taxon>Siluriformes</taxon>
        <taxon>Ictaluridae</taxon>
        <taxon>Ictalurus</taxon>
    </lineage>
</organism>
<comment type="catalytic activity">
    <reaction evidence="11">
        <text>an N-acetyl-alpha-neuraminyl-(2-&gt;3)-beta-D-galactosyl-(1-&gt;4)-N-acetyl-beta-D-glucosaminyl derivative + GDP-beta-L-fucose = an alpha-Neu5Ac-(2-&gt;3)-beta-D-Gal-(1-&gt;4)-[alpha-L-Fuc-(1-&gt;3)]-beta-D-GlcNAc derivative + GDP + H(+)</text>
        <dbReference type="Rhea" id="RHEA:56076"/>
        <dbReference type="ChEBI" id="CHEBI:15378"/>
        <dbReference type="ChEBI" id="CHEBI:57273"/>
        <dbReference type="ChEBI" id="CHEBI:58189"/>
        <dbReference type="ChEBI" id="CHEBI:136545"/>
        <dbReference type="ChEBI" id="CHEBI:139509"/>
    </reaction>
    <physiologicalReaction direction="left-to-right" evidence="11">
        <dbReference type="Rhea" id="RHEA:56077"/>
    </physiologicalReaction>
</comment>
<evidence type="ECO:0000256" key="10">
    <source>
        <dbReference type="ARBA" id="ARBA00023180"/>
    </source>
</evidence>
<dbReference type="CTD" id="2529"/>
<evidence type="ECO:0000313" key="15">
    <source>
        <dbReference type="Proteomes" id="UP000221080"/>
    </source>
</evidence>
<dbReference type="SUPFAM" id="SSF53756">
    <property type="entry name" value="UDP-Glycosyltransferase/glycogen phosphorylase"/>
    <property type="match status" value="1"/>
</dbReference>
<evidence type="ECO:0000256" key="6">
    <source>
        <dbReference type="ARBA" id="ARBA00022692"/>
    </source>
</evidence>
<reference evidence="15" key="1">
    <citation type="journal article" date="2016" name="Nat. Commun.">
        <title>The channel catfish genome sequence provides insights into the evolution of scale formation in teleosts.</title>
        <authorList>
            <person name="Liu Z."/>
            <person name="Liu S."/>
            <person name="Yao J."/>
            <person name="Bao L."/>
            <person name="Zhang J."/>
            <person name="Li Y."/>
            <person name="Jiang C."/>
            <person name="Sun L."/>
            <person name="Wang R."/>
            <person name="Zhang Y."/>
            <person name="Zhou T."/>
            <person name="Zeng Q."/>
            <person name="Fu Q."/>
            <person name="Gao S."/>
            <person name="Li N."/>
            <person name="Koren S."/>
            <person name="Jiang Y."/>
            <person name="Zimin A."/>
            <person name="Xu P."/>
            <person name="Phillippy A.M."/>
            <person name="Geng X."/>
            <person name="Song L."/>
            <person name="Sun F."/>
            <person name="Li C."/>
            <person name="Wang X."/>
            <person name="Chen A."/>
            <person name="Jin Y."/>
            <person name="Yuan Z."/>
            <person name="Yang Y."/>
            <person name="Tan S."/>
            <person name="Peatman E."/>
            <person name="Lu J."/>
            <person name="Qin Z."/>
            <person name="Dunham R."/>
            <person name="Li Z."/>
            <person name="Sonstegard T."/>
            <person name="Feng J."/>
            <person name="Danzmann R.G."/>
            <person name="Schroeder S."/>
            <person name="Scheffler B."/>
            <person name="Duke M.V."/>
            <person name="Ballard L."/>
            <person name="Kucuktas H."/>
            <person name="Kaltenboeck L."/>
            <person name="Liu H."/>
            <person name="Armbruster J."/>
            <person name="Xie Y."/>
            <person name="Kirby M.L."/>
            <person name="Tian Y."/>
            <person name="Flanagan M.E."/>
            <person name="Mu W."/>
            <person name="Waldbieser G.C."/>
        </authorList>
    </citation>
    <scope>NUCLEOTIDE SEQUENCE [LARGE SCALE GENOMIC DNA]</scope>
    <source>
        <strain evidence="15">SDA103</strain>
    </source>
</reference>
<keyword evidence="5 12" id="KW-0808">Transferase</keyword>
<evidence type="ECO:0000256" key="5">
    <source>
        <dbReference type="ARBA" id="ARBA00022679"/>
    </source>
</evidence>
<comment type="similarity">
    <text evidence="3 12">Belongs to the glycosyltransferase 10 family.</text>
</comment>
<dbReference type="PANTHER" id="PTHR11929:SF245">
    <property type="entry name" value="FUCOSYLTRANSFERASE"/>
    <property type="match status" value="1"/>
</dbReference>
<evidence type="ECO:0000256" key="1">
    <source>
        <dbReference type="ARBA" id="ARBA00004167"/>
    </source>
</evidence>
<reference evidence="16" key="2">
    <citation type="submission" date="2025-08" db="UniProtKB">
        <authorList>
            <consortium name="RefSeq"/>
        </authorList>
    </citation>
    <scope>IDENTIFICATION</scope>
    <source>
        <tissue evidence="16">Blood</tissue>
    </source>
</reference>
<evidence type="ECO:0000259" key="14">
    <source>
        <dbReference type="Pfam" id="PF17039"/>
    </source>
</evidence>
<evidence type="ECO:0000256" key="8">
    <source>
        <dbReference type="ARBA" id="ARBA00022989"/>
    </source>
</evidence>
<keyword evidence="10" id="KW-0325">Glycoprotein</keyword>
<dbReference type="Proteomes" id="UP000221080">
    <property type="component" value="Chromosome 18"/>
</dbReference>
<name>A0A2D0T225_ICTPU</name>
<keyword evidence="7" id="KW-0735">Signal-anchor</keyword>
<dbReference type="Pfam" id="PF00852">
    <property type="entry name" value="Glyco_transf_10"/>
    <property type="match status" value="1"/>
</dbReference>
<evidence type="ECO:0000256" key="3">
    <source>
        <dbReference type="ARBA" id="ARBA00008919"/>
    </source>
</evidence>
<accession>A0A2D0T225</accession>
<evidence type="ECO:0000259" key="13">
    <source>
        <dbReference type="Pfam" id="PF00852"/>
    </source>
</evidence>
<dbReference type="RefSeq" id="XP_017348978.2">
    <property type="nucleotide sequence ID" value="XM_017493489.3"/>
</dbReference>
<evidence type="ECO:0000256" key="11">
    <source>
        <dbReference type="ARBA" id="ARBA00036481"/>
    </source>
</evidence>
<evidence type="ECO:0000313" key="16">
    <source>
        <dbReference type="RefSeq" id="XP_017348978.2"/>
    </source>
</evidence>
<gene>
    <name evidence="16" type="primary">fut7</name>
</gene>